<name>A0ABU7ARJ7_9TELE</name>
<dbReference type="Proteomes" id="UP001345963">
    <property type="component" value="Unassembled WGS sequence"/>
</dbReference>
<proteinExistence type="predicted"/>
<protein>
    <submittedName>
        <fullName evidence="1">Protein PAT1 1</fullName>
    </submittedName>
</protein>
<reference evidence="1 2" key="1">
    <citation type="submission" date="2021-07" db="EMBL/GenBank/DDBJ databases">
        <authorList>
            <person name="Palmer J.M."/>
        </authorList>
    </citation>
    <scope>NUCLEOTIDE SEQUENCE [LARGE SCALE GENOMIC DNA]</scope>
    <source>
        <strain evidence="1 2">AT_MEX2019</strain>
        <tissue evidence="1">Muscle</tissue>
    </source>
</reference>
<dbReference type="EMBL" id="JAHUTI010027428">
    <property type="protein sequence ID" value="MED6240862.1"/>
    <property type="molecule type" value="Genomic_DNA"/>
</dbReference>
<evidence type="ECO:0000313" key="1">
    <source>
        <dbReference type="EMBL" id="MED6240862.1"/>
    </source>
</evidence>
<organism evidence="1 2">
    <name type="scientific">Ataeniobius toweri</name>
    <dbReference type="NCBI Taxonomy" id="208326"/>
    <lineage>
        <taxon>Eukaryota</taxon>
        <taxon>Metazoa</taxon>
        <taxon>Chordata</taxon>
        <taxon>Craniata</taxon>
        <taxon>Vertebrata</taxon>
        <taxon>Euteleostomi</taxon>
        <taxon>Actinopterygii</taxon>
        <taxon>Neopterygii</taxon>
        <taxon>Teleostei</taxon>
        <taxon>Neoteleostei</taxon>
        <taxon>Acanthomorphata</taxon>
        <taxon>Ovalentaria</taxon>
        <taxon>Atherinomorphae</taxon>
        <taxon>Cyprinodontiformes</taxon>
        <taxon>Goodeidae</taxon>
        <taxon>Ataeniobius</taxon>
    </lineage>
</organism>
<sequence length="132" mass="15119">MQFGMTLLYLILSEGERMQSSDPNCQLMDDNRWTELVFSVTRELLSIPSSSLSPPLFTPPNLLSLFSRYVDRQRLELLQDKLQISASSRFMEPEAQEERREPDCCSVLQSLLLICFGNHGLRVQKKRVGVPA</sequence>
<comment type="caution">
    <text evidence="1">The sequence shown here is derived from an EMBL/GenBank/DDBJ whole genome shotgun (WGS) entry which is preliminary data.</text>
</comment>
<keyword evidence="2" id="KW-1185">Reference proteome</keyword>
<accession>A0ABU7ARJ7</accession>
<evidence type="ECO:0000313" key="2">
    <source>
        <dbReference type="Proteomes" id="UP001345963"/>
    </source>
</evidence>
<gene>
    <name evidence="1" type="primary">PATL1_2</name>
    <name evidence="1" type="ORF">ATANTOWER_029695</name>
</gene>